<keyword evidence="2" id="KW-0238">DNA-binding</keyword>
<protein>
    <recommendedName>
        <fullName evidence="4">HTH araC/xylS-type domain-containing protein</fullName>
    </recommendedName>
</protein>
<dbReference type="Pfam" id="PF12833">
    <property type="entry name" value="HTH_18"/>
    <property type="match status" value="1"/>
</dbReference>
<dbReference type="GO" id="GO:0003700">
    <property type="term" value="F:DNA-binding transcription factor activity"/>
    <property type="evidence" value="ECO:0007669"/>
    <property type="project" value="InterPro"/>
</dbReference>
<dbReference type="SMART" id="SM00342">
    <property type="entry name" value="HTH_ARAC"/>
    <property type="match status" value="1"/>
</dbReference>
<evidence type="ECO:0000259" key="4">
    <source>
        <dbReference type="PROSITE" id="PS01124"/>
    </source>
</evidence>
<comment type="caution">
    <text evidence="5">The sequence shown here is derived from an EMBL/GenBank/DDBJ whole genome shotgun (WGS) entry which is preliminary data.</text>
</comment>
<keyword evidence="1" id="KW-0805">Transcription regulation</keyword>
<dbReference type="InterPro" id="IPR050204">
    <property type="entry name" value="AraC_XylS_family_regulators"/>
</dbReference>
<dbReference type="SUPFAM" id="SSF46689">
    <property type="entry name" value="Homeodomain-like"/>
    <property type="match status" value="1"/>
</dbReference>
<evidence type="ECO:0000313" key="5">
    <source>
        <dbReference type="EMBL" id="GIE99451.1"/>
    </source>
</evidence>
<feature type="domain" description="HTH araC/xylS-type" evidence="4">
    <location>
        <begin position="246"/>
        <end position="347"/>
    </location>
</feature>
<evidence type="ECO:0000313" key="6">
    <source>
        <dbReference type="Proteomes" id="UP000636960"/>
    </source>
</evidence>
<reference evidence="5" key="1">
    <citation type="submission" date="2021-01" db="EMBL/GenBank/DDBJ databases">
        <title>Whole genome shotgun sequence of Actinoplanes rishiriensis NBRC 108556.</title>
        <authorList>
            <person name="Komaki H."/>
            <person name="Tamura T."/>
        </authorList>
    </citation>
    <scope>NUCLEOTIDE SEQUENCE</scope>
    <source>
        <strain evidence="5">NBRC 108556</strain>
    </source>
</reference>
<name>A0A919K226_9ACTN</name>
<evidence type="ECO:0000256" key="3">
    <source>
        <dbReference type="ARBA" id="ARBA00023163"/>
    </source>
</evidence>
<dbReference type="AlphaFoldDB" id="A0A919K226"/>
<dbReference type="InterPro" id="IPR035418">
    <property type="entry name" value="AraC-bd_2"/>
</dbReference>
<dbReference type="RefSeq" id="WP_203786449.1">
    <property type="nucleotide sequence ID" value="NZ_BOMV01000073.1"/>
</dbReference>
<dbReference type="EMBL" id="BOMV01000073">
    <property type="protein sequence ID" value="GIE99451.1"/>
    <property type="molecule type" value="Genomic_DNA"/>
</dbReference>
<dbReference type="InterPro" id="IPR018060">
    <property type="entry name" value="HTH_AraC"/>
</dbReference>
<organism evidence="5 6">
    <name type="scientific">Paractinoplanes rishiriensis</name>
    <dbReference type="NCBI Taxonomy" id="1050105"/>
    <lineage>
        <taxon>Bacteria</taxon>
        <taxon>Bacillati</taxon>
        <taxon>Actinomycetota</taxon>
        <taxon>Actinomycetes</taxon>
        <taxon>Micromonosporales</taxon>
        <taxon>Micromonosporaceae</taxon>
        <taxon>Paractinoplanes</taxon>
    </lineage>
</organism>
<evidence type="ECO:0000256" key="2">
    <source>
        <dbReference type="ARBA" id="ARBA00023125"/>
    </source>
</evidence>
<dbReference type="InterPro" id="IPR009057">
    <property type="entry name" value="Homeodomain-like_sf"/>
</dbReference>
<dbReference type="PROSITE" id="PS01124">
    <property type="entry name" value="HTH_ARAC_FAMILY_2"/>
    <property type="match status" value="1"/>
</dbReference>
<dbReference type="Pfam" id="PF14525">
    <property type="entry name" value="AraC_binding_2"/>
    <property type="match status" value="1"/>
</dbReference>
<dbReference type="GO" id="GO:0043565">
    <property type="term" value="F:sequence-specific DNA binding"/>
    <property type="evidence" value="ECO:0007669"/>
    <property type="project" value="InterPro"/>
</dbReference>
<gene>
    <name evidence="5" type="ORF">Ari01nite_69160</name>
</gene>
<dbReference type="Proteomes" id="UP000636960">
    <property type="component" value="Unassembled WGS sequence"/>
</dbReference>
<accession>A0A919K226</accession>
<evidence type="ECO:0000256" key="1">
    <source>
        <dbReference type="ARBA" id="ARBA00023015"/>
    </source>
</evidence>
<keyword evidence="3" id="KW-0804">Transcription</keyword>
<keyword evidence="6" id="KW-1185">Reference proteome</keyword>
<dbReference type="PANTHER" id="PTHR46796:SF12">
    <property type="entry name" value="HTH-TYPE DNA-BINDING TRANSCRIPTIONAL ACTIVATOR EUTR"/>
    <property type="match status" value="1"/>
</dbReference>
<dbReference type="PANTHER" id="PTHR46796">
    <property type="entry name" value="HTH-TYPE TRANSCRIPTIONAL ACTIVATOR RHAS-RELATED"/>
    <property type="match status" value="1"/>
</dbReference>
<proteinExistence type="predicted"/>
<dbReference type="Gene3D" id="1.10.10.60">
    <property type="entry name" value="Homeodomain-like"/>
    <property type="match status" value="1"/>
</dbReference>
<sequence length="355" mass="37886">MTEWAGCPAGPLPKRPAAVDDCLVEPHRSTAVAVQTGDPEVARAVCGEHLYPRSMRLLRPGASLDARFAFLHLGSMTVADVRYGAEVAGVTGELGSYHLNVARSGHFWAGQAGRPLAAEPGRAAVYRPVGETELHYASADCRLLAVKIDRSALEAHLGALLDAPVRGVVRLSGQVKLDQAAGRSCAALAGLLSGEIGNAGSLFYQPIVAAPVEEALMTALLLAVDHQYRDMLAGQPYFGYAPRSIAAAVDAVHADPRRPYTVGLLAEIAGTSPGRLSVEFGRQYGMAPMAYVRDVRLVAAHAELVAGDPAGTSVIAVAHRWGFARLEHFVARYHQRFRVAPATTLWRRPGRLPLR</sequence>